<sequence length="382" mass="41747">MNPLPRLLVHFSLAFAATVQAQPPVPSPSPVPVLAAKAPPIASATVTEAPRNGDGVFGASLFRGRFAAESVKGFNPDYTISIGDRVDLKLWGATEFSAILEVDAQGNIFVPRVGPIAVANVRNGELNELIAARIRSVYRDNVGVYASLAAAEPVRVFVTGYVVSPGMYGAYASDSLLHYLDKAGGIDLQTGSFLDVRVLRGGQPVARFNLYDFLLRGELPLFQFRNGDTIVVWPKKSTVKVSGLVRNAGQFEFEQRTSLKGLLDMAGLDQRATHVLLQRNQTPQREAEYLPIDERLDSVHVSSGDEVIVFADRQIATIILTVEGEFEGLSQIALPYESTLADLMGHVDTNARSNLNGLQLYRRSIADRQRQVLDQMLRKLEA</sequence>
<proteinExistence type="predicted"/>
<organism evidence="4 5">
    <name type="scientific">Sinimarinibacterium thermocellulolyticum</name>
    <dbReference type="NCBI Taxonomy" id="3170016"/>
    <lineage>
        <taxon>Bacteria</taxon>
        <taxon>Pseudomonadati</taxon>
        <taxon>Pseudomonadota</taxon>
        <taxon>Gammaproteobacteria</taxon>
        <taxon>Nevskiales</taxon>
        <taxon>Nevskiaceae</taxon>
        <taxon>Sinimarinibacterium</taxon>
    </lineage>
</organism>
<evidence type="ECO:0000256" key="2">
    <source>
        <dbReference type="SAM" id="SignalP"/>
    </source>
</evidence>
<dbReference type="Gene3D" id="3.30.1950.10">
    <property type="entry name" value="wza like domain"/>
    <property type="match status" value="1"/>
</dbReference>
<feature type="chain" id="PRO_5046592989" evidence="2">
    <location>
        <begin position="22"/>
        <end position="382"/>
    </location>
</feature>
<evidence type="ECO:0000313" key="5">
    <source>
        <dbReference type="Proteomes" id="UP001465331"/>
    </source>
</evidence>
<accession>A0ABV2ADW0</accession>
<dbReference type="EMBL" id="JBEPIJ010000036">
    <property type="protein sequence ID" value="MES0875420.1"/>
    <property type="molecule type" value="Genomic_DNA"/>
</dbReference>
<comment type="caution">
    <text evidence="4">The sequence shown here is derived from an EMBL/GenBank/DDBJ whole genome shotgun (WGS) entry which is preliminary data.</text>
</comment>
<dbReference type="PANTHER" id="PTHR33619:SF3">
    <property type="entry name" value="POLYSACCHARIDE EXPORT PROTEIN GFCE-RELATED"/>
    <property type="match status" value="1"/>
</dbReference>
<name>A0ABV2ADW0_9GAMM</name>
<dbReference type="Proteomes" id="UP001465331">
    <property type="component" value="Unassembled WGS sequence"/>
</dbReference>
<dbReference type="RefSeq" id="WP_352891011.1">
    <property type="nucleotide sequence ID" value="NZ_JBEPIJ010000036.1"/>
</dbReference>
<dbReference type="InterPro" id="IPR003715">
    <property type="entry name" value="Poly_export_N"/>
</dbReference>
<keyword evidence="1 2" id="KW-0732">Signal</keyword>
<feature type="signal peptide" evidence="2">
    <location>
        <begin position="1"/>
        <end position="21"/>
    </location>
</feature>
<evidence type="ECO:0000313" key="4">
    <source>
        <dbReference type="EMBL" id="MES0875420.1"/>
    </source>
</evidence>
<evidence type="ECO:0000259" key="3">
    <source>
        <dbReference type="Pfam" id="PF02563"/>
    </source>
</evidence>
<dbReference type="PANTHER" id="PTHR33619">
    <property type="entry name" value="POLYSACCHARIDE EXPORT PROTEIN GFCE-RELATED"/>
    <property type="match status" value="1"/>
</dbReference>
<keyword evidence="5" id="KW-1185">Reference proteome</keyword>
<dbReference type="Gene3D" id="3.10.560.10">
    <property type="entry name" value="Outer membrane lipoprotein wza domain like"/>
    <property type="match status" value="1"/>
</dbReference>
<protein>
    <submittedName>
        <fullName evidence="4">Polysaccharide biosynthesis/export family protein</fullName>
    </submittedName>
</protein>
<evidence type="ECO:0000256" key="1">
    <source>
        <dbReference type="ARBA" id="ARBA00022729"/>
    </source>
</evidence>
<dbReference type="Pfam" id="PF02563">
    <property type="entry name" value="Poly_export"/>
    <property type="match status" value="1"/>
</dbReference>
<feature type="domain" description="Polysaccharide export protein N-terminal" evidence="3">
    <location>
        <begin position="75"/>
        <end position="144"/>
    </location>
</feature>
<gene>
    <name evidence="4" type="ORF">ABSH63_15585</name>
</gene>
<dbReference type="InterPro" id="IPR049712">
    <property type="entry name" value="Poly_export"/>
</dbReference>
<reference evidence="4 5" key="1">
    <citation type="submission" date="2024-06" db="EMBL/GenBank/DDBJ databases">
        <authorList>
            <person name="Li Z."/>
            <person name="Jiang Y."/>
        </authorList>
    </citation>
    <scope>NUCLEOTIDE SEQUENCE [LARGE SCALE GENOMIC DNA]</scope>
    <source>
        <strain evidence="4 5">HSW-8</strain>
    </source>
</reference>